<evidence type="ECO:0000256" key="3">
    <source>
        <dbReference type="ARBA" id="ARBA00022833"/>
    </source>
</evidence>
<dbReference type="Gene3D" id="4.10.1000.10">
    <property type="entry name" value="Zinc finger, CCCH-type"/>
    <property type="match status" value="1"/>
</dbReference>
<keyword evidence="1 4" id="KW-0479">Metal-binding</keyword>
<evidence type="ECO:0000256" key="4">
    <source>
        <dbReference type="PROSITE-ProRule" id="PRU00723"/>
    </source>
</evidence>
<evidence type="ECO:0000259" key="5">
    <source>
        <dbReference type="PROSITE" id="PS50103"/>
    </source>
</evidence>
<dbReference type="AlphaFoldDB" id="A0AAD8HZT1"/>
<dbReference type="GO" id="GO:0008270">
    <property type="term" value="F:zinc ion binding"/>
    <property type="evidence" value="ECO:0007669"/>
    <property type="project" value="UniProtKB-KW"/>
</dbReference>
<accession>A0AAD8HZT1</accession>
<dbReference type="Proteomes" id="UP001237642">
    <property type="component" value="Unassembled WGS sequence"/>
</dbReference>
<keyword evidence="2 4" id="KW-0863">Zinc-finger</keyword>
<feature type="domain" description="C3H1-type" evidence="5">
    <location>
        <begin position="61"/>
        <end position="89"/>
    </location>
</feature>
<keyword evidence="3 4" id="KW-0862">Zinc</keyword>
<evidence type="ECO:0000313" key="7">
    <source>
        <dbReference type="Proteomes" id="UP001237642"/>
    </source>
</evidence>
<comment type="caution">
    <text evidence="6">The sequence shown here is derived from an EMBL/GenBank/DDBJ whole genome shotgun (WGS) entry which is preliminary data.</text>
</comment>
<dbReference type="PROSITE" id="PS50103">
    <property type="entry name" value="ZF_C3H1"/>
    <property type="match status" value="1"/>
</dbReference>
<proteinExistence type="predicted"/>
<protein>
    <recommendedName>
        <fullName evidence="5">C3H1-type domain-containing protein</fullName>
    </recommendedName>
</protein>
<dbReference type="InterPro" id="IPR000571">
    <property type="entry name" value="Znf_CCCH"/>
</dbReference>
<dbReference type="Pfam" id="PF18044">
    <property type="entry name" value="zf-CCCH_4"/>
    <property type="match status" value="1"/>
</dbReference>
<feature type="zinc finger region" description="C3H1-type" evidence="4">
    <location>
        <begin position="61"/>
        <end position="89"/>
    </location>
</feature>
<reference evidence="6" key="2">
    <citation type="submission" date="2023-05" db="EMBL/GenBank/DDBJ databases">
        <authorList>
            <person name="Schelkunov M.I."/>
        </authorList>
    </citation>
    <scope>NUCLEOTIDE SEQUENCE</scope>
    <source>
        <strain evidence="6">Hsosn_3</strain>
        <tissue evidence="6">Leaf</tissue>
    </source>
</reference>
<evidence type="ECO:0000256" key="2">
    <source>
        <dbReference type="ARBA" id="ARBA00022771"/>
    </source>
</evidence>
<dbReference type="InterPro" id="IPR036855">
    <property type="entry name" value="Znf_CCCH_sf"/>
</dbReference>
<dbReference type="InterPro" id="IPR041367">
    <property type="entry name" value="Znf-CCCH_4"/>
</dbReference>
<organism evidence="6 7">
    <name type="scientific">Heracleum sosnowskyi</name>
    <dbReference type="NCBI Taxonomy" id="360622"/>
    <lineage>
        <taxon>Eukaryota</taxon>
        <taxon>Viridiplantae</taxon>
        <taxon>Streptophyta</taxon>
        <taxon>Embryophyta</taxon>
        <taxon>Tracheophyta</taxon>
        <taxon>Spermatophyta</taxon>
        <taxon>Magnoliopsida</taxon>
        <taxon>eudicotyledons</taxon>
        <taxon>Gunneridae</taxon>
        <taxon>Pentapetalae</taxon>
        <taxon>asterids</taxon>
        <taxon>campanulids</taxon>
        <taxon>Apiales</taxon>
        <taxon>Apiaceae</taxon>
        <taxon>Apioideae</taxon>
        <taxon>apioid superclade</taxon>
        <taxon>Tordylieae</taxon>
        <taxon>Tordyliinae</taxon>
        <taxon>Heracleum</taxon>
    </lineage>
</organism>
<evidence type="ECO:0000256" key="1">
    <source>
        <dbReference type="ARBA" id="ARBA00022723"/>
    </source>
</evidence>
<name>A0AAD8HZT1_9APIA</name>
<keyword evidence="7" id="KW-1185">Reference proteome</keyword>
<sequence length="107" mass="12136">MELIFQRMMLRLICSCLVEVKLRKMLDLVARQSYWTVAKSYRWSGARMSAPPAHADGLASAVKTKIYNQINTLEGCKFGDKCRFAHSEMELGRPGPQVTNILEARAM</sequence>
<reference evidence="6" key="1">
    <citation type="submission" date="2023-02" db="EMBL/GenBank/DDBJ databases">
        <title>Genome of toxic invasive species Heracleum sosnowskyi carries increased number of genes despite the absence of recent whole-genome duplications.</title>
        <authorList>
            <person name="Schelkunov M."/>
            <person name="Shtratnikova V."/>
            <person name="Makarenko M."/>
            <person name="Klepikova A."/>
            <person name="Omelchenko D."/>
            <person name="Novikova G."/>
            <person name="Obukhova E."/>
            <person name="Bogdanov V."/>
            <person name="Penin A."/>
            <person name="Logacheva M."/>
        </authorList>
    </citation>
    <scope>NUCLEOTIDE SEQUENCE</scope>
    <source>
        <strain evidence="6">Hsosn_3</strain>
        <tissue evidence="6">Leaf</tissue>
    </source>
</reference>
<dbReference type="SUPFAM" id="SSF90229">
    <property type="entry name" value="CCCH zinc finger"/>
    <property type="match status" value="1"/>
</dbReference>
<gene>
    <name evidence="6" type="ORF">POM88_032014</name>
</gene>
<evidence type="ECO:0000313" key="6">
    <source>
        <dbReference type="EMBL" id="KAK1375821.1"/>
    </source>
</evidence>
<dbReference type="EMBL" id="JAUIZM010000007">
    <property type="protein sequence ID" value="KAK1375821.1"/>
    <property type="molecule type" value="Genomic_DNA"/>
</dbReference>